<dbReference type="InterPro" id="IPR019270">
    <property type="entry name" value="DUF2283"/>
</dbReference>
<evidence type="ECO:0000313" key="2">
    <source>
        <dbReference type="Proteomes" id="UP000033423"/>
    </source>
</evidence>
<dbReference type="Pfam" id="PF10049">
    <property type="entry name" value="DUF2283"/>
    <property type="match status" value="1"/>
</dbReference>
<evidence type="ECO:0008006" key="3">
    <source>
        <dbReference type="Google" id="ProtNLM"/>
    </source>
</evidence>
<gene>
    <name evidence="1" type="ORF">MBAV_006285</name>
</gene>
<comment type="caution">
    <text evidence="1">The sequence shown here is derived from an EMBL/GenBank/DDBJ whole genome shotgun (WGS) entry which is preliminary data.</text>
</comment>
<proteinExistence type="predicted"/>
<name>A0A0F3GI00_9BACT</name>
<dbReference type="Proteomes" id="UP000033423">
    <property type="component" value="Unassembled WGS sequence"/>
</dbReference>
<accession>A0A0F3GI00</accession>
<dbReference type="AlphaFoldDB" id="A0A0F3GI00"/>
<sequence>MEKITITYDRVGNTLDVWFSTPRPCINEEIGGGTIIKKDDNGEIIDFEKLNYLKEENPESILNVHSIPLEIAVM</sequence>
<dbReference type="EMBL" id="LACI01002656">
    <property type="protein sequence ID" value="KJU81516.1"/>
    <property type="molecule type" value="Genomic_DNA"/>
</dbReference>
<keyword evidence="2" id="KW-1185">Reference proteome</keyword>
<organism evidence="1 2">
    <name type="scientific">Candidatus Magnetobacterium bavaricum</name>
    <dbReference type="NCBI Taxonomy" id="29290"/>
    <lineage>
        <taxon>Bacteria</taxon>
        <taxon>Pseudomonadati</taxon>
        <taxon>Nitrospirota</taxon>
        <taxon>Thermodesulfovibrionia</taxon>
        <taxon>Thermodesulfovibrionales</taxon>
        <taxon>Candidatus Magnetobacteriaceae</taxon>
        <taxon>Candidatus Magnetobacterium</taxon>
    </lineage>
</organism>
<evidence type="ECO:0000313" key="1">
    <source>
        <dbReference type="EMBL" id="KJU81516.1"/>
    </source>
</evidence>
<reference evidence="1 2" key="1">
    <citation type="submission" date="2015-02" db="EMBL/GenBank/DDBJ databases">
        <title>Single-cell genomics of uncultivated deep-branching MTB reveals a conserved set of magnetosome genes.</title>
        <authorList>
            <person name="Kolinko S."/>
            <person name="Richter M."/>
            <person name="Glockner F.O."/>
            <person name="Brachmann A."/>
            <person name="Schuler D."/>
        </authorList>
    </citation>
    <scope>NUCLEOTIDE SEQUENCE [LARGE SCALE GENOMIC DNA]</scope>
    <source>
        <strain evidence="1">TM-1</strain>
    </source>
</reference>
<protein>
    <recommendedName>
        <fullName evidence="3">DUF2283 domain-containing protein</fullName>
    </recommendedName>
</protein>